<evidence type="ECO:0000313" key="1">
    <source>
        <dbReference type="EMBL" id="MEC5385795.1"/>
    </source>
</evidence>
<dbReference type="InterPro" id="IPR019734">
    <property type="entry name" value="TPR_rpt"/>
</dbReference>
<dbReference type="SUPFAM" id="SSF48452">
    <property type="entry name" value="TPR-like"/>
    <property type="match status" value="1"/>
</dbReference>
<dbReference type="PANTHER" id="PTHR19959">
    <property type="entry name" value="KINESIN LIGHT CHAIN"/>
    <property type="match status" value="1"/>
</dbReference>
<keyword evidence="2" id="KW-1185">Reference proteome</keyword>
<dbReference type="SMART" id="SM00028">
    <property type="entry name" value="TPR"/>
    <property type="match status" value="4"/>
</dbReference>
<dbReference type="Pfam" id="PF13424">
    <property type="entry name" value="TPR_12"/>
    <property type="match status" value="2"/>
</dbReference>
<proteinExistence type="predicted"/>
<accession>A0ABU6K2C6</accession>
<dbReference type="Gene3D" id="1.25.40.10">
    <property type="entry name" value="Tetratricopeptide repeat domain"/>
    <property type="match status" value="2"/>
</dbReference>
<dbReference type="Proteomes" id="UP001331561">
    <property type="component" value="Unassembled WGS sequence"/>
</dbReference>
<protein>
    <submittedName>
        <fullName evidence="1">Tetratricopeptide repeat protein</fullName>
    </submittedName>
</protein>
<dbReference type="EMBL" id="JAYXHS010000001">
    <property type="protein sequence ID" value="MEC5385795.1"/>
    <property type="molecule type" value="Genomic_DNA"/>
</dbReference>
<evidence type="ECO:0000313" key="2">
    <source>
        <dbReference type="Proteomes" id="UP001331561"/>
    </source>
</evidence>
<reference evidence="1 2" key="1">
    <citation type="submission" date="2024-01" db="EMBL/GenBank/DDBJ databases">
        <title>Uliginosibacterium soil sp. nov.</title>
        <authorList>
            <person name="Lv Y."/>
        </authorList>
    </citation>
    <scope>NUCLEOTIDE SEQUENCE [LARGE SCALE GENOMIC DNA]</scope>
    <source>
        <strain evidence="1 2">H3</strain>
    </source>
</reference>
<dbReference type="Pfam" id="PF13374">
    <property type="entry name" value="TPR_10"/>
    <property type="match status" value="1"/>
</dbReference>
<organism evidence="1 2">
    <name type="scientific">Uliginosibacterium silvisoli</name>
    <dbReference type="NCBI Taxonomy" id="3114758"/>
    <lineage>
        <taxon>Bacteria</taxon>
        <taxon>Pseudomonadati</taxon>
        <taxon>Pseudomonadota</taxon>
        <taxon>Betaproteobacteria</taxon>
        <taxon>Rhodocyclales</taxon>
        <taxon>Zoogloeaceae</taxon>
        <taxon>Uliginosibacterium</taxon>
    </lineage>
</organism>
<dbReference type="InterPro" id="IPR011990">
    <property type="entry name" value="TPR-like_helical_dom_sf"/>
</dbReference>
<dbReference type="PANTHER" id="PTHR19959:SF119">
    <property type="entry name" value="FUNGAL LIPASE-LIKE DOMAIN-CONTAINING PROTEIN"/>
    <property type="match status" value="1"/>
</dbReference>
<gene>
    <name evidence="1" type="ORF">VVD49_08670</name>
</gene>
<sequence length="292" mass="32430">MAHRIAESQTMNVQNVLSKLDSHFLKKEYGQIETLLLVNLGQAFAERDNGSALTLLNELLSYYRSVSRVEESLSVASKAIKLMDEMGLRGTLHYATTLLNIATAYRAAGKAVTAVDMYEQVSNIYREERVDDPHLLASLYNNLSLAWQALNDHTKAIKYLQMALVLVEGSQGEAEQAVTYTNLALSKMRCGRLAEARSDLDDAVRLFKRQKSVSAHYGAALAALGELCYREGNLHEAISCYERALEQIELRYGRNAQYAVTLESLAVVYEDVDAVYGSTLQAEAARVRGALH</sequence>
<name>A0ABU6K2C6_9RHOO</name>
<dbReference type="RefSeq" id="WP_327598742.1">
    <property type="nucleotide sequence ID" value="NZ_JAYXHS010000001.1"/>
</dbReference>
<comment type="caution">
    <text evidence="1">The sequence shown here is derived from an EMBL/GenBank/DDBJ whole genome shotgun (WGS) entry which is preliminary data.</text>
</comment>